<organism evidence="1 2">
    <name type="scientific">Hypnocyclicus thermotrophus</name>
    <dbReference type="NCBI Taxonomy" id="1627895"/>
    <lineage>
        <taxon>Bacteria</taxon>
        <taxon>Fusobacteriati</taxon>
        <taxon>Fusobacteriota</taxon>
        <taxon>Fusobacteriia</taxon>
        <taxon>Fusobacteriales</taxon>
        <taxon>Fusobacteriaceae</taxon>
        <taxon>Hypnocyclicus</taxon>
    </lineage>
</organism>
<name>A0AA46DZ10_9FUSO</name>
<dbReference type="SUPFAM" id="SSF46785">
    <property type="entry name" value="Winged helix' DNA-binding domain"/>
    <property type="match status" value="1"/>
</dbReference>
<reference evidence="1 2" key="1">
    <citation type="submission" date="2019-03" db="EMBL/GenBank/DDBJ databases">
        <title>Genomic Encyclopedia of Type Strains, Phase IV (KMG-IV): sequencing the most valuable type-strain genomes for metagenomic binning, comparative biology and taxonomic classification.</title>
        <authorList>
            <person name="Goeker M."/>
        </authorList>
    </citation>
    <scope>NUCLEOTIDE SEQUENCE [LARGE SCALE GENOMIC DNA]</scope>
    <source>
        <strain evidence="1 2">DSM 100055</strain>
    </source>
</reference>
<dbReference type="Proteomes" id="UP000294678">
    <property type="component" value="Unassembled WGS sequence"/>
</dbReference>
<dbReference type="RefSeq" id="WP_134112965.1">
    <property type="nucleotide sequence ID" value="NZ_SOBG01000004.1"/>
</dbReference>
<sequence length="96" mass="11366">MKYTLLKLILSQEVFTMDGLMAELKISEDRLEYLLDELEKEGFLELNNHYFDTTCDNCQKNGNCNTETYKPNEKVKKIRVVTPKALKFYENYIQSQ</sequence>
<dbReference type="EMBL" id="SOBG01000004">
    <property type="protein sequence ID" value="TDT70530.1"/>
    <property type="molecule type" value="Genomic_DNA"/>
</dbReference>
<comment type="caution">
    <text evidence="1">The sequence shown here is derived from an EMBL/GenBank/DDBJ whole genome shotgun (WGS) entry which is preliminary data.</text>
</comment>
<evidence type="ECO:0000313" key="1">
    <source>
        <dbReference type="EMBL" id="TDT70530.1"/>
    </source>
</evidence>
<keyword evidence="2" id="KW-1185">Reference proteome</keyword>
<dbReference type="AlphaFoldDB" id="A0AA46DZ10"/>
<proteinExistence type="predicted"/>
<accession>A0AA46DZ10</accession>
<gene>
    <name evidence="1" type="ORF">EV215_1076</name>
</gene>
<protein>
    <submittedName>
        <fullName evidence="1">Uncharacterized protein</fullName>
    </submittedName>
</protein>
<evidence type="ECO:0000313" key="2">
    <source>
        <dbReference type="Proteomes" id="UP000294678"/>
    </source>
</evidence>
<dbReference type="InterPro" id="IPR036390">
    <property type="entry name" value="WH_DNA-bd_sf"/>
</dbReference>